<dbReference type="AlphaFoldDB" id="A0AAI9ZTE6"/>
<dbReference type="GeneID" id="85475069"/>
<comment type="caution">
    <text evidence="2">The sequence shown here is derived from an EMBL/GenBank/DDBJ whole genome shotgun (WGS) entry which is preliminary data.</text>
</comment>
<gene>
    <name evidence="2" type="ORF">BDP81DRAFT_425358</name>
</gene>
<organism evidence="2 3">
    <name type="scientific">Colletotrichum phormii</name>
    <dbReference type="NCBI Taxonomy" id="359342"/>
    <lineage>
        <taxon>Eukaryota</taxon>
        <taxon>Fungi</taxon>
        <taxon>Dikarya</taxon>
        <taxon>Ascomycota</taxon>
        <taxon>Pezizomycotina</taxon>
        <taxon>Sordariomycetes</taxon>
        <taxon>Hypocreomycetidae</taxon>
        <taxon>Glomerellales</taxon>
        <taxon>Glomerellaceae</taxon>
        <taxon>Colletotrichum</taxon>
        <taxon>Colletotrichum acutatum species complex</taxon>
    </lineage>
</organism>
<reference evidence="2" key="1">
    <citation type="submission" date="2021-06" db="EMBL/GenBank/DDBJ databases">
        <title>Comparative genomics, transcriptomics and evolutionary studies reveal genomic signatures of adaptation to plant cell wall in hemibiotrophic fungi.</title>
        <authorList>
            <consortium name="DOE Joint Genome Institute"/>
            <person name="Baroncelli R."/>
            <person name="Diaz J.F."/>
            <person name="Benocci T."/>
            <person name="Peng M."/>
            <person name="Battaglia E."/>
            <person name="Haridas S."/>
            <person name="Andreopoulos W."/>
            <person name="Labutti K."/>
            <person name="Pangilinan J."/>
            <person name="Floch G.L."/>
            <person name="Makela M.R."/>
            <person name="Henrissat B."/>
            <person name="Grigoriev I.V."/>
            <person name="Crouch J.A."/>
            <person name="De Vries R.P."/>
            <person name="Sukno S.A."/>
            <person name="Thon M.R."/>
        </authorList>
    </citation>
    <scope>NUCLEOTIDE SEQUENCE</scope>
    <source>
        <strain evidence="2">CBS 102054</strain>
    </source>
</reference>
<evidence type="ECO:0000256" key="1">
    <source>
        <dbReference type="SAM" id="MobiDB-lite"/>
    </source>
</evidence>
<feature type="region of interest" description="Disordered" evidence="1">
    <location>
        <begin position="1"/>
        <end position="24"/>
    </location>
</feature>
<sequence>MRSSLSKHVPRASEFGNTLNEIQAPKRLNSPGAMAQNLDLGMQLTQTIAGRIFNSKTWTEVEANASSDER</sequence>
<dbReference type="RefSeq" id="XP_060446107.1">
    <property type="nucleotide sequence ID" value="XM_060590207.1"/>
</dbReference>
<keyword evidence="3" id="KW-1185">Reference proteome</keyword>
<dbReference type="EMBL" id="JAHMHQ010000008">
    <property type="protein sequence ID" value="KAK1637500.1"/>
    <property type="molecule type" value="Genomic_DNA"/>
</dbReference>
<evidence type="ECO:0000313" key="2">
    <source>
        <dbReference type="EMBL" id="KAK1637500.1"/>
    </source>
</evidence>
<proteinExistence type="predicted"/>
<name>A0AAI9ZTE6_9PEZI</name>
<evidence type="ECO:0000313" key="3">
    <source>
        <dbReference type="Proteomes" id="UP001243989"/>
    </source>
</evidence>
<protein>
    <submittedName>
        <fullName evidence="2">Uncharacterized protein</fullName>
    </submittedName>
</protein>
<accession>A0AAI9ZTE6</accession>
<dbReference type="Proteomes" id="UP001243989">
    <property type="component" value="Unassembled WGS sequence"/>
</dbReference>